<dbReference type="KEGG" id="pmrn:116957719"/>
<dbReference type="GO" id="GO:0051225">
    <property type="term" value="P:spindle assembly"/>
    <property type="evidence" value="ECO:0007669"/>
    <property type="project" value="InterPro"/>
</dbReference>
<accession>A0AAJ7UGA5</accession>
<proteinExistence type="predicted"/>
<dbReference type="Proteomes" id="UP001318040">
    <property type="component" value="Chromosome 83"/>
</dbReference>
<name>A0AAJ7UGA5_PETMA</name>
<dbReference type="RefSeq" id="XP_032835931.1">
    <property type="nucleotide sequence ID" value="XM_032980040.1"/>
</dbReference>
<dbReference type="PANTHER" id="PTHR19378">
    <property type="entry name" value="GOLGIN- RELATED"/>
    <property type="match status" value="1"/>
</dbReference>
<evidence type="ECO:0000313" key="2">
    <source>
        <dbReference type="RefSeq" id="XP_032835931.1"/>
    </source>
</evidence>
<gene>
    <name evidence="2" type="primary">LOC116957719</name>
</gene>
<organism evidence="1 2">
    <name type="scientific">Petromyzon marinus</name>
    <name type="common">Sea lamprey</name>
    <dbReference type="NCBI Taxonomy" id="7757"/>
    <lineage>
        <taxon>Eukaryota</taxon>
        <taxon>Metazoa</taxon>
        <taxon>Chordata</taxon>
        <taxon>Craniata</taxon>
        <taxon>Vertebrata</taxon>
        <taxon>Cyclostomata</taxon>
        <taxon>Hyperoartia</taxon>
        <taxon>Petromyzontiformes</taxon>
        <taxon>Petromyzontidae</taxon>
        <taxon>Petromyzon</taxon>
    </lineage>
</organism>
<protein>
    <submittedName>
        <fullName evidence="2">Uncharacterized protein LOC116957719</fullName>
    </submittedName>
</protein>
<dbReference type="GO" id="GO:0070652">
    <property type="term" value="C:HAUS complex"/>
    <property type="evidence" value="ECO:0007669"/>
    <property type="project" value="InterPro"/>
</dbReference>
<reference evidence="2" key="1">
    <citation type="submission" date="2025-08" db="UniProtKB">
        <authorList>
            <consortium name="RefSeq"/>
        </authorList>
    </citation>
    <scope>IDENTIFICATION</scope>
    <source>
        <tissue evidence="2">Sperm</tissue>
    </source>
</reference>
<dbReference type="AlphaFoldDB" id="A0AAJ7UGA5"/>
<evidence type="ECO:0000313" key="1">
    <source>
        <dbReference type="Proteomes" id="UP001318040"/>
    </source>
</evidence>
<sequence>MAALDWARSGLRRLEASDHVPPKEEALRSQLVAALGAIAELSGECRRLEAVELPRSLRRLSPAQALPAAMALLRLSLAQHRQLESKQELVSELLAQQLARLELLRACYEVERQRVAQLAALLGGLVHGGPARCGLRAEREARRRGRRRRGGRCGAWEELERGARELEARVAELHQGLAEVSQRRLREVARAEARVLGLYRELYGEDVEGGGTGPQLTPPVLAEEMRRLEEGLQLLNSEVLQVMDQRHLHQQQLAASPAMRRQRDLYSRFLLRPMGEGEKAED</sequence>
<dbReference type="PANTHER" id="PTHR19378:SF0">
    <property type="entry name" value="HAUS AUGMIN-LIKE COMPLEX SUBUNIT 3"/>
    <property type="match status" value="1"/>
</dbReference>
<dbReference type="GO" id="GO:0072686">
    <property type="term" value="C:mitotic spindle"/>
    <property type="evidence" value="ECO:0007669"/>
    <property type="project" value="TreeGrafter"/>
</dbReference>
<dbReference type="GO" id="GO:0031023">
    <property type="term" value="P:microtubule organizing center organization"/>
    <property type="evidence" value="ECO:0007669"/>
    <property type="project" value="TreeGrafter"/>
</dbReference>
<dbReference type="InterPro" id="IPR026206">
    <property type="entry name" value="HAUS3"/>
</dbReference>
<keyword evidence="1" id="KW-1185">Reference proteome</keyword>
<dbReference type="GO" id="GO:0005815">
    <property type="term" value="C:microtubule organizing center"/>
    <property type="evidence" value="ECO:0007669"/>
    <property type="project" value="TreeGrafter"/>
</dbReference>